<dbReference type="Pfam" id="PF11137">
    <property type="entry name" value="DUF2909"/>
    <property type="match status" value="1"/>
</dbReference>
<dbReference type="InterPro" id="IPR021313">
    <property type="entry name" value="DUF2909"/>
</dbReference>
<dbReference type="Proteomes" id="UP001162030">
    <property type="component" value="Chromosome"/>
</dbReference>
<name>A0ABM9I1V5_9GAMM</name>
<dbReference type="RefSeq" id="WP_051332001.1">
    <property type="nucleotide sequence ID" value="NZ_OX458333.1"/>
</dbReference>
<evidence type="ECO:0008006" key="5">
    <source>
        <dbReference type="Google" id="ProtNLM"/>
    </source>
</evidence>
<dbReference type="NCBIfam" id="NF033233">
    <property type="entry name" value="twin_helix"/>
    <property type="match status" value="1"/>
</dbReference>
<proteinExistence type="predicted"/>
<evidence type="ECO:0000313" key="3">
    <source>
        <dbReference type="EMBL" id="CAI8835364.1"/>
    </source>
</evidence>
<keyword evidence="2" id="KW-1133">Transmembrane helix</keyword>
<dbReference type="EMBL" id="OX458333">
    <property type="protein sequence ID" value="CAI8835364.1"/>
    <property type="molecule type" value="Genomic_DNA"/>
</dbReference>
<sequence length="84" mass="9212">MKILIVLILLVIIGSLGTALVYLVKDRTRSPRTVKALTFRISLSIGLFILLLLAYRFGVLQPHGLPRIQPPQGNPGQTEGLPQP</sequence>
<keyword evidence="2" id="KW-0472">Membrane</keyword>
<gene>
    <name evidence="3" type="ORF">MSZNOR_2223</name>
</gene>
<feature type="transmembrane region" description="Helical" evidence="2">
    <location>
        <begin position="6"/>
        <end position="24"/>
    </location>
</feature>
<evidence type="ECO:0000256" key="1">
    <source>
        <dbReference type="SAM" id="MobiDB-lite"/>
    </source>
</evidence>
<keyword evidence="2" id="KW-0812">Transmembrane</keyword>
<keyword evidence="4" id="KW-1185">Reference proteome</keyword>
<accession>A0ABM9I1V5</accession>
<evidence type="ECO:0000313" key="4">
    <source>
        <dbReference type="Proteomes" id="UP001162030"/>
    </source>
</evidence>
<feature type="transmembrane region" description="Helical" evidence="2">
    <location>
        <begin position="36"/>
        <end position="57"/>
    </location>
</feature>
<feature type="region of interest" description="Disordered" evidence="1">
    <location>
        <begin position="65"/>
        <end position="84"/>
    </location>
</feature>
<evidence type="ECO:0000256" key="2">
    <source>
        <dbReference type="SAM" id="Phobius"/>
    </source>
</evidence>
<organism evidence="3 4">
    <name type="scientific">Methylocaldum szegediense</name>
    <dbReference type="NCBI Taxonomy" id="73780"/>
    <lineage>
        <taxon>Bacteria</taxon>
        <taxon>Pseudomonadati</taxon>
        <taxon>Pseudomonadota</taxon>
        <taxon>Gammaproteobacteria</taxon>
        <taxon>Methylococcales</taxon>
        <taxon>Methylococcaceae</taxon>
        <taxon>Methylocaldum</taxon>
    </lineage>
</organism>
<protein>
    <recommendedName>
        <fullName evidence="5">Transmembrane protein</fullName>
    </recommendedName>
</protein>
<reference evidence="3 4" key="1">
    <citation type="submission" date="2023-03" db="EMBL/GenBank/DDBJ databases">
        <authorList>
            <person name="Pearce D."/>
        </authorList>
    </citation>
    <scope>NUCLEOTIDE SEQUENCE [LARGE SCALE GENOMIC DNA]</scope>
    <source>
        <strain evidence="3">Msz</strain>
    </source>
</reference>